<evidence type="ECO:0000313" key="2">
    <source>
        <dbReference type="EMBL" id="MBB5226266.1"/>
    </source>
</evidence>
<dbReference type="PANTHER" id="PTHR22617:SF23">
    <property type="entry name" value="CHEMOTAXIS PROTEIN CHEW"/>
    <property type="match status" value="1"/>
</dbReference>
<dbReference type="GO" id="GO:0006935">
    <property type="term" value="P:chemotaxis"/>
    <property type="evidence" value="ECO:0007669"/>
    <property type="project" value="InterPro"/>
</dbReference>
<feature type="domain" description="CheW-like" evidence="1">
    <location>
        <begin position="25"/>
        <end position="162"/>
    </location>
</feature>
<dbReference type="SMART" id="SM00260">
    <property type="entry name" value="CheW"/>
    <property type="match status" value="1"/>
</dbReference>
<organism evidence="2 3">
    <name type="scientific">Treponema ruminis</name>
    <dbReference type="NCBI Taxonomy" id="744515"/>
    <lineage>
        <taxon>Bacteria</taxon>
        <taxon>Pseudomonadati</taxon>
        <taxon>Spirochaetota</taxon>
        <taxon>Spirochaetia</taxon>
        <taxon>Spirochaetales</taxon>
        <taxon>Treponemataceae</taxon>
        <taxon>Treponema</taxon>
    </lineage>
</organism>
<dbReference type="InterPro" id="IPR039315">
    <property type="entry name" value="CheW"/>
</dbReference>
<accession>A0A7W8G9N2</accession>
<name>A0A7W8G9N2_9SPIR</name>
<dbReference type="GO" id="GO:0007165">
    <property type="term" value="P:signal transduction"/>
    <property type="evidence" value="ECO:0007669"/>
    <property type="project" value="InterPro"/>
</dbReference>
<dbReference type="Proteomes" id="UP000518887">
    <property type="component" value="Unassembled WGS sequence"/>
</dbReference>
<keyword evidence="3" id="KW-1185">Reference proteome</keyword>
<protein>
    <submittedName>
        <fullName evidence="2">Purine-binding chemotaxis protein CheW</fullName>
    </submittedName>
</protein>
<dbReference type="InterPro" id="IPR002545">
    <property type="entry name" value="CheW-lke_dom"/>
</dbReference>
<sequence>MNEDIIEQIARENEAKTEVVEEKKMTTWLIFSIAKKKYAVRSSDVLEIIRDVAVYKLPFMPAYIEGVLNRRGDPFTVINPCALIGEEDSKAPDEPLFLIFKRNDDQLSLHISDILFFTDIEEGDLNIIPGNNEEGFFLGTLVYGGDEIPALNTNAFELLIRKDLGSA</sequence>
<dbReference type="Pfam" id="PF01584">
    <property type="entry name" value="CheW"/>
    <property type="match status" value="1"/>
</dbReference>
<gene>
    <name evidence="2" type="ORF">HNP76_001639</name>
</gene>
<reference evidence="2 3" key="1">
    <citation type="submission" date="2020-08" db="EMBL/GenBank/DDBJ databases">
        <title>Genomic Encyclopedia of Type Strains, Phase IV (KMG-IV): sequencing the most valuable type-strain genomes for metagenomic binning, comparative biology and taxonomic classification.</title>
        <authorList>
            <person name="Goeker M."/>
        </authorList>
    </citation>
    <scope>NUCLEOTIDE SEQUENCE [LARGE SCALE GENOMIC DNA]</scope>
    <source>
        <strain evidence="2 3">DSM 103462</strain>
    </source>
</reference>
<dbReference type="PANTHER" id="PTHR22617">
    <property type="entry name" value="CHEMOTAXIS SENSOR HISTIDINE KINASE-RELATED"/>
    <property type="match status" value="1"/>
</dbReference>
<dbReference type="AlphaFoldDB" id="A0A7W8G9N2"/>
<proteinExistence type="predicted"/>
<dbReference type="RefSeq" id="WP_184659374.1">
    <property type="nucleotide sequence ID" value="NZ_CP031518.1"/>
</dbReference>
<dbReference type="InterPro" id="IPR036061">
    <property type="entry name" value="CheW-like_dom_sf"/>
</dbReference>
<evidence type="ECO:0000313" key="3">
    <source>
        <dbReference type="Proteomes" id="UP000518887"/>
    </source>
</evidence>
<dbReference type="EMBL" id="JACHFQ010000005">
    <property type="protein sequence ID" value="MBB5226266.1"/>
    <property type="molecule type" value="Genomic_DNA"/>
</dbReference>
<dbReference type="PROSITE" id="PS50851">
    <property type="entry name" value="CHEW"/>
    <property type="match status" value="1"/>
</dbReference>
<dbReference type="Gene3D" id="2.30.30.40">
    <property type="entry name" value="SH3 Domains"/>
    <property type="match status" value="1"/>
</dbReference>
<dbReference type="SUPFAM" id="SSF50341">
    <property type="entry name" value="CheW-like"/>
    <property type="match status" value="1"/>
</dbReference>
<comment type="caution">
    <text evidence="2">The sequence shown here is derived from an EMBL/GenBank/DDBJ whole genome shotgun (WGS) entry which is preliminary data.</text>
</comment>
<evidence type="ECO:0000259" key="1">
    <source>
        <dbReference type="PROSITE" id="PS50851"/>
    </source>
</evidence>
<dbReference type="GO" id="GO:0005829">
    <property type="term" value="C:cytosol"/>
    <property type="evidence" value="ECO:0007669"/>
    <property type="project" value="TreeGrafter"/>
</dbReference>
<dbReference type="Gene3D" id="2.40.50.180">
    <property type="entry name" value="CheA-289, Domain 4"/>
    <property type="match status" value="1"/>
</dbReference>